<comment type="caution">
    <text evidence="1">The sequence shown here is derived from an EMBL/GenBank/DDBJ whole genome shotgun (WGS) entry which is preliminary data.</text>
</comment>
<reference evidence="1 2" key="1">
    <citation type="journal article" date="2022" name="bioRxiv">
        <title>Genomics of Preaxostyla Flagellates Illuminates Evolutionary Transitions and the Path Towards Mitochondrial Loss.</title>
        <authorList>
            <person name="Novak L.V.F."/>
            <person name="Treitli S.C."/>
            <person name="Pyrih J."/>
            <person name="Halakuc P."/>
            <person name="Pipaliya S.V."/>
            <person name="Vacek V."/>
            <person name="Brzon O."/>
            <person name="Soukal P."/>
            <person name="Eme L."/>
            <person name="Dacks J.B."/>
            <person name="Karnkowska A."/>
            <person name="Elias M."/>
            <person name="Hampl V."/>
        </authorList>
    </citation>
    <scope>NUCLEOTIDE SEQUENCE [LARGE SCALE GENOMIC DNA]</scope>
    <source>
        <strain evidence="1">NAU3</strain>
        <tissue evidence="1">Gut</tissue>
    </source>
</reference>
<gene>
    <name evidence="1" type="ORF">BLNAU_19576</name>
</gene>
<proteinExistence type="predicted"/>
<evidence type="ECO:0000313" key="2">
    <source>
        <dbReference type="Proteomes" id="UP001281761"/>
    </source>
</evidence>
<sequence length="219" mass="24165">MPSSSENQSPNLMTTLSPMISRHIGVRVLINRFLQQFAQENGFDAIIQPDTCTSLALASIESVCLGAGVCSTEASDNMCFPLDKAQSHEVIFFLKHRHEIPIPDLSSKKKKKAGKMRLDPEAEEAIEKEKAAKIQQEIDTDPFASDSAQFCSQFEIPVQKPTDKSQLLQKTIVDLLCDLRKEGFDQTVDVVNATVAKLDQKSVVIPSALEAMFNHSQTG</sequence>
<dbReference type="EMBL" id="JARBJD010000258">
    <property type="protein sequence ID" value="KAK2945503.1"/>
    <property type="molecule type" value="Genomic_DNA"/>
</dbReference>
<evidence type="ECO:0000313" key="1">
    <source>
        <dbReference type="EMBL" id="KAK2945503.1"/>
    </source>
</evidence>
<organism evidence="1 2">
    <name type="scientific">Blattamonas nauphoetae</name>
    <dbReference type="NCBI Taxonomy" id="2049346"/>
    <lineage>
        <taxon>Eukaryota</taxon>
        <taxon>Metamonada</taxon>
        <taxon>Preaxostyla</taxon>
        <taxon>Oxymonadida</taxon>
        <taxon>Blattamonas</taxon>
    </lineage>
</organism>
<name>A0ABQ9X145_9EUKA</name>
<dbReference type="Proteomes" id="UP001281761">
    <property type="component" value="Unassembled WGS sequence"/>
</dbReference>
<protein>
    <submittedName>
        <fullName evidence="1">Uncharacterized protein</fullName>
    </submittedName>
</protein>
<accession>A0ABQ9X145</accession>
<keyword evidence="2" id="KW-1185">Reference proteome</keyword>